<name>I3W136_9MICC</name>
<dbReference type="EMBL" id="JQ418528">
    <property type="protein sequence ID" value="AFK89313.1"/>
    <property type="molecule type" value="Genomic_DNA"/>
</dbReference>
<accession>I3W136</accession>
<sequence>MPSPGPSRKSALHCSSRTALSRRGVSATQTAKTLSLGLMRRTTGRLQAWLATAAKPKTDAASPFAP</sequence>
<feature type="region of interest" description="Disordered" evidence="1">
    <location>
        <begin position="1"/>
        <end position="29"/>
    </location>
</feature>
<keyword evidence="2" id="KW-0614">Plasmid</keyword>
<evidence type="ECO:0000313" key="2">
    <source>
        <dbReference type="EMBL" id="AFK89313.1"/>
    </source>
</evidence>
<geneLocation type="plasmid" evidence="2">
    <name>pJ340-69</name>
</geneLocation>
<proteinExistence type="predicted"/>
<organism evidence="2">
    <name type="scientific">Arthrobacter sp. J3.40</name>
    <dbReference type="NCBI Taxonomy" id="347209"/>
    <lineage>
        <taxon>Bacteria</taxon>
        <taxon>Bacillati</taxon>
        <taxon>Actinomycetota</taxon>
        <taxon>Actinomycetes</taxon>
        <taxon>Micrococcales</taxon>
        <taxon>Micrococcaceae</taxon>
        <taxon>Arthrobacter</taxon>
    </lineage>
</organism>
<reference evidence="2" key="1">
    <citation type="submission" date="2012-01" db="EMBL/GenBank/DDBJ databases">
        <authorList>
            <person name="Summers A.O."/>
            <person name="Wireman J."/>
            <person name="Sale K."/>
        </authorList>
    </citation>
    <scope>NUCLEOTIDE SEQUENCE</scope>
    <source>
        <strain evidence="2">J3-40</strain>
        <plasmid evidence="2">pJ340-69</plasmid>
    </source>
</reference>
<dbReference type="AlphaFoldDB" id="I3W136"/>
<evidence type="ECO:0000256" key="1">
    <source>
        <dbReference type="SAM" id="MobiDB-lite"/>
    </source>
</evidence>
<protein>
    <submittedName>
        <fullName evidence="2">Uncharacterized protein</fullName>
    </submittedName>
</protein>